<dbReference type="KEGG" id="nah:F5544_13735"/>
<evidence type="ECO:0000313" key="2">
    <source>
        <dbReference type="Proteomes" id="UP000503540"/>
    </source>
</evidence>
<name>A0A6G9YBI9_9NOCA</name>
<dbReference type="Proteomes" id="UP000503540">
    <property type="component" value="Chromosome"/>
</dbReference>
<organism evidence="1 2">
    <name type="scientific">Nocardia arthritidis</name>
    <dbReference type="NCBI Taxonomy" id="228602"/>
    <lineage>
        <taxon>Bacteria</taxon>
        <taxon>Bacillati</taxon>
        <taxon>Actinomycetota</taxon>
        <taxon>Actinomycetes</taxon>
        <taxon>Mycobacteriales</taxon>
        <taxon>Nocardiaceae</taxon>
        <taxon>Nocardia</taxon>
    </lineage>
</organism>
<sequence length="60" mass="6858">MIEKLDSGEGLVDRASALFDALTDRQKRSAMNWLIGYTPELVLRACCFAREVHRDEMEAQ</sequence>
<dbReference type="RefSeq" id="WP_167473580.1">
    <property type="nucleotide sequence ID" value="NZ_CP046172.1"/>
</dbReference>
<dbReference type="AlphaFoldDB" id="A0A6G9YBI9"/>
<accession>A0A6G9YBI9</accession>
<evidence type="ECO:0000313" key="1">
    <source>
        <dbReference type="EMBL" id="QIS10635.1"/>
    </source>
</evidence>
<reference evidence="1 2" key="1">
    <citation type="journal article" date="2019" name="ACS Chem. Biol.">
        <title>Identification and Mobilization of a Cryptic Antibiotic Biosynthesis Gene Locus from a Human-Pathogenic Nocardia Isolate.</title>
        <authorList>
            <person name="Herisse M."/>
            <person name="Ishida K."/>
            <person name="Porter J.L."/>
            <person name="Howden B."/>
            <person name="Hertweck C."/>
            <person name="Stinear T.P."/>
            <person name="Pidot S.J."/>
        </authorList>
    </citation>
    <scope>NUCLEOTIDE SEQUENCE [LARGE SCALE GENOMIC DNA]</scope>
    <source>
        <strain evidence="1 2">AUSMDU00012717</strain>
    </source>
</reference>
<dbReference type="EMBL" id="CP046172">
    <property type="protein sequence ID" value="QIS10635.1"/>
    <property type="molecule type" value="Genomic_DNA"/>
</dbReference>
<keyword evidence="2" id="KW-1185">Reference proteome</keyword>
<gene>
    <name evidence="1" type="ORF">F5544_13735</name>
</gene>
<proteinExistence type="predicted"/>
<protein>
    <submittedName>
        <fullName evidence="1">Uncharacterized protein</fullName>
    </submittedName>
</protein>